<dbReference type="Pfam" id="PF07030">
    <property type="entry name" value="Phage_Mu_Gp36"/>
    <property type="match status" value="1"/>
</dbReference>
<dbReference type="InterPro" id="IPR009752">
    <property type="entry name" value="Phage_Mu_GpJ"/>
</dbReference>
<protein>
    <submittedName>
        <fullName evidence="1">DUF1320 domain-containing protein</fullName>
    </submittedName>
</protein>
<dbReference type="Proteomes" id="UP000662770">
    <property type="component" value="Chromosome"/>
</dbReference>
<gene>
    <name evidence="1" type="ORF">JYB87_11850</name>
</gene>
<dbReference type="RefSeq" id="WP_207353704.1">
    <property type="nucleotide sequence ID" value="NZ_CP071503.1"/>
</dbReference>
<evidence type="ECO:0000313" key="2">
    <source>
        <dbReference type="Proteomes" id="UP000662770"/>
    </source>
</evidence>
<keyword evidence="2" id="KW-1185">Reference proteome</keyword>
<accession>A0ABX7QNJ5</accession>
<proteinExistence type="predicted"/>
<dbReference type="EMBL" id="CP071503">
    <property type="protein sequence ID" value="QSX32460.1"/>
    <property type="molecule type" value="Genomic_DNA"/>
</dbReference>
<evidence type="ECO:0000313" key="1">
    <source>
        <dbReference type="EMBL" id="QSX32460.1"/>
    </source>
</evidence>
<name>A0ABX7QNJ5_9GAMM</name>
<organism evidence="1 2">
    <name type="scientific">Shewanella avicenniae</name>
    <dbReference type="NCBI Taxonomy" id="2814294"/>
    <lineage>
        <taxon>Bacteria</taxon>
        <taxon>Pseudomonadati</taxon>
        <taxon>Pseudomonadota</taxon>
        <taxon>Gammaproteobacteria</taxon>
        <taxon>Alteromonadales</taxon>
        <taxon>Shewanellaceae</taxon>
        <taxon>Shewanella</taxon>
    </lineage>
</organism>
<reference evidence="1 2" key="1">
    <citation type="submission" date="2021-03" db="EMBL/GenBank/DDBJ databases">
        <title>Novel species identification of genus Shewanella.</title>
        <authorList>
            <person name="Liu G."/>
            <person name="Zhang Q."/>
        </authorList>
    </citation>
    <scope>NUCLEOTIDE SEQUENCE [LARGE SCALE GENOMIC DNA]</scope>
    <source>
        <strain evidence="1 2">FJAT-51800</strain>
    </source>
</reference>
<sequence length="145" mass="15907">MPYATTEDLKNRFGDYEVKQLAPAEAGDVDEAKVAAAIADAQAEIDSYIAQRYGELTEVPAVIVAVCCDMARYSLYSARATDEVKNRYQQRVAWLRDVAAGKATIGIPEKQASNTGFTVSVSKSASDRALTNRSLAHFTNGYRYR</sequence>